<name>A0A7C3VK90_9CYAN</name>
<dbReference type="CDD" id="cd00093">
    <property type="entry name" value="HTH_XRE"/>
    <property type="match status" value="1"/>
</dbReference>
<dbReference type="InterPro" id="IPR010982">
    <property type="entry name" value="Lambda_DNA-bd_dom_sf"/>
</dbReference>
<dbReference type="SUPFAM" id="SSF47413">
    <property type="entry name" value="lambda repressor-like DNA-binding domains"/>
    <property type="match status" value="1"/>
</dbReference>
<comment type="caution">
    <text evidence="2">The sequence shown here is derived from an EMBL/GenBank/DDBJ whole genome shotgun (WGS) entry which is preliminary data.</text>
</comment>
<dbReference type="EMBL" id="DSPX01000036">
    <property type="protein sequence ID" value="HGF99757.1"/>
    <property type="molecule type" value="Genomic_DNA"/>
</dbReference>
<dbReference type="Pfam" id="PF01381">
    <property type="entry name" value="HTH_3"/>
    <property type="match status" value="1"/>
</dbReference>
<dbReference type="SMART" id="SM00530">
    <property type="entry name" value="HTH_XRE"/>
    <property type="match status" value="1"/>
</dbReference>
<dbReference type="Gene3D" id="1.10.260.40">
    <property type="entry name" value="lambda repressor-like DNA-binding domains"/>
    <property type="match status" value="1"/>
</dbReference>
<reference evidence="2" key="1">
    <citation type="journal article" date="2020" name="mSystems">
        <title>Genome- and Community-Level Interaction Insights into Carbon Utilization and Element Cycling Functions of Hydrothermarchaeota in Hydrothermal Sediment.</title>
        <authorList>
            <person name="Zhou Z."/>
            <person name="Liu Y."/>
            <person name="Xu W."/>
            <person name="Pan J."/>
            <person name="Luo Z.H."/>
            <person name="Li M."/>
        </authorList>
    </citation>
    <scope>NUCLEOTIDE SEQUENCE [LARGE SCALE GENOMIC DNA]</scope>
    <source>
        <strain evidence="2">SpSt-374</strain>
    </source>
</reference>
<feature type="domain" description="HTH cro/C1-type" evidence="1">
    <location>
        <begin position="12"/>
        <end position="48"/>
    </location>
</feature>
<dbReference type="GO" id="GO:0003677">
    <property type="term" value="F:DNA binding"/>
    <property type="evidence" value="ECO:0007669"/>
    <property type="project" value="InterPro"/>
</dbReference>
<protein>
    <submittedName>
        <fullName evidence="2">Helix-turn-helix domain-containing protein</fullName>
    </submittedName>
</protein>
<dbReference type="PROSITE" id="PS50943">
    <property type="entry name" value="HTH_CROC1"/>
    <property type="match status" value="1"/>
</dbReference>
<dbReference type="InterPro" id="IPR001387">
    <property type="entry name" value="Cro/C1-type_HTH"/>
</dbReference>
<proteinExistence type="predicted"/>
<organism evidence="2">
    <name type="scientific">Planktothricoides sp. SpSt-374</name>
    <dbReference type="NCBI Taxonomy" id="2282167"/>
    <lineage>
        <taxon>Bacteria</taxon>
        <taxon>Bacillati</taxon>
        <taxon>Cyanobacteriota</taxon>
        <taxon>Cyanophyceae</taxon>
        <taxon>Oscillatoriophycideae</taxon>
        <taxon>Oscillatoriales</taxon>
        <taxon>Oscillatoriaceae</taxon>
        <taxon>Planktothricoides</taxon>
    </lineage>
</organism>
<evidence type="ECO:0000259" key="1">
    <source>
        <dbReference type="PROSITE" id="PS50943"/>
    </source>
</evidence>
<sequence length="76" mass="8745">MSQTTLQTPELIRALRDRLGISQEKLAARLGVSFQTVNRWERGRANPSPMAMTLIEQQLRQMGERAQDLLETYFVP</sequence>
<evidence type="ECO:0000313" key="2">
    <source>
        <dbReference type="EMBL" id="HGF99757.1"/>
    </source>
</evidence>
<accession>A0A7C3VK90</accession>
<gene>
    <name evidence="2" type="ORF">ENR15_03570</name>
</gene>
<dbReference type="AlphaFoldDB" id="A0A7C3VK90"/>